<name>A0A419T5G8_9FIRM</name>
<evidence type="ECO:0000313" key="2">
    <source>
        <dbReference type="Proteomes" id="UP000284277"/>
    </source>
</evidence>
<dbReference type="EMBL" id="MCIA01000009">
    <property type="protein sequence ID" value="RKD32817.1"/>
    <property type="molecule type" value="Genomic_DNA"/>
</dbReference>
<organism evidence="1 2">
    <name type="scientific">Lacrimispora algidixylanolytica</name>
    <dbReference type="NCBI Taxonomy" id="94868"/>
    <lineage>
        <taxon>Bacteria</taxon>
        <taxon>Bacillati</taxon>
        <taxon>Bacillota</taxon>
        <taxon>Clostridia</taxon>
        <taxon>Lachnospirales</taxon>
        <taxon>Lachnospiraceae</taxon>
        <taxon>Lacrimispora</taxon>
    </lineage>
</organism>
<dbReference type="AlphaFoldDB" id="A0A419T5G8"/>
<dbReference type="RefSeq" id="WP_120196196.1">
    <property type="nucleotide sequence ID" value="NZ_MCIA01000009.1"/>
</dbReference>
<dbReference type="InterPro" id="IPR019644">
    <property type="entry name" value="DUF2508"/>
</dbReference>
<dbReference type="Proteomes" id="UP000284277">
    <property type="component" value="Unassembled WGS sequence"/>
</dbReference>
<evidence type="ECO:0008006" key="3">
    <source>
        <dbReference type="Google" id="ProtNLM"/>
    </source>
</evidence>
<protein>
    <recommendedName>
        <fullName evidence="3">DUF2508 domain-containing protein</fullName>
    </recommendedName>
</protein>
<sequence>MKHATLKQRLTASEEERKLRYEIECSKTAIDAARNHFEHVVDPTLIDCYIYELNAAQLRYQFLLRSFKSWEV</sequence>
<comment type="caution">
    <text evidence="1">The sequence shown here is derived from an EMBL/GenBank/DDBJ whole genome shotgun (WGS) entry which is preliminary data.</text>
</comment>
<gene>
    <name evidence="1" type="ORF">BET01_16390</name>
</gene>
<reference evidence="1 2" key="1">
    <citation type="submission" date="2016-08" db="EMBL/GenBank/DDBJ databases">
        <title>A new outlook on sporulation: Clostridium algidixylanolyticum.</title>
        <authorList>
            <person name="Poppleton D.I."/>
            <person name="Gribaldo S."/>
        </authorList>
    </citation>
    <scope>NUCLEOTIDE SEQUENCE [LARGE SCALE GENOMIC DNA]</scope>
    <source>
        <strain evidence="1 2">SPL73</strain>
    </source>
</reference>
<keyword evidence="2" id="KW-1185">Reference proteome</keyword>
<evidence type="ECO:0000313" key="1">
    <source>
        <dbReference type="EMBL" id="RKD32817.1"/>
    </source>
</evidence>
<accession>A0A419T5G8</accession>
<proteinExistence type="predicted"/>
<dbReference type="Pfam" id="PF10704">
    <property type="entry name" value="DUF2508"/>
    <property type="match status" value="1"/>
</dbReference>
<dbReference type="OrthoDB" id="1809893at2"/>